<dbReference type="InterPro" id="IPR007159">
    <property type="entry name" value="SpoVT-AbrB_dom"/>
</dbReference>
<proteinExistence type="predicted"/>
<organism evidence="3 4">
    <name type="scientific">Chromatium okenii</name>
    <dbReference type="NCBI Taxonomy" id="61644"/>
    <lineage>
        <taxon>Bacteria</taxon>
        <taxon>Pseudomonadati</taxon>
        <taxon>Pseudomonadota</taxon>
        <taxon>Gammaproteobacteria</taxon>
        <taxon>Chromatiales</taxon>
        <taxon>Chromatiaceae</taxon>
        <taxon>Chromatium</taxon>
    </lineage>
</organism>
<evidence type="ECO:0000313" key="4">
    <source>
        <dbReference type="Proteomes" id="UP000239936"/>
    </source>
</evidence>
<dbReference type="EMBL" id="PPGH01000038">
    <property type="protein sequence ID" value="PQJ94935.1"/>
    <property type="molecule type" value="Genomic_DNA"/>
</dbReference>
<accession>A0A2S7XMH2</accession>
<dbReference type="SUPFAM" id="SSF89447">
    <property type="entry name" value="AbrB/MazE/MraZ-like"/>
    <property type="match status" value="1"/>
</dbReference>
<dbReference type="PROSITE" id="PS51740">
    <property type="entry name" value="SPOVT_ABRB"/>
    <property type="match status" value="1"/>
</dbReference>
<gene>
    <name evidence="3" type="ORF">CXB77_17590</name>
</gene>
<evidence type="ECO:0000313" key="3">
    <source>
        <dbReference type="EMBL" id="PQJ94935.1"/>
    </source>
</evidence>
<name>A0A2S7XMH2_9GAMM</name>
<protein>
    <submittedName>
        <fullName evidence="3">AbrB family transcriptional regulator</fullName>
    </submittedName>
</protein>
<sequence>MNNTTRITNKGQVTIPKHIRELAGLLPEMEVEFRFEDGRVILEKTFSPPNRVERAIERLRRAQPCISLTTDDILDLTRGE</sequence>
<keyword evidence="1" id="KW-0238">DNA-binding</keyword>
<dbReference type="GO" id="GO:0003677">
    <property type="term" value="F:DNA binding"/>
    <property type="evidence" value="ECO:0007669"/>
    <property type="project" value="UniProtKB-UniRule"/>
</dbReference>
<evidence type="ECO:0000259" key="2">
    <source>
        <dbReference type="PROSITE" id="PS51740"/>
    </source>
</evidence>
<dbReference type="NCBIfam" id="TIGR01439">
    <property type="entry name" value="lp_hng_hel_AbrB"/>
    <property type="match status" value="1"/>
</dbReference>
<dbReference type="Pfam" id="PF04014">
    <property type="entry name" value="MazE_antitoxin"/>
    <property type="match status" value="1"/>
</dbReference>
<dbReference type="Gene3D" id="2.10.260.10">
    <property type="match status" value="1"/>
</dbReference>
<evidence type="ECO:0000256" key="1">
    <source>
        <dbReference type="PROSITE-ProRule" id="PRU01076"/>
    </source>
</evidence>
<dbReference type="Proteomes" id="UP000239936">
    <property type="component" value="Unassembled WGS sequence"/>
</dbReference>
<dbReference type="RefSeq" id="WP_105074903.1">
    <property type="nucleotide sequence ID" value="NZ_JAFLKP010000295.1"/>
</dbReference>
<feature type="domain" description="SpoVT-AbrB" evidence="2">
    <location>
        <begin position="2"/>
        <end position="47"/>
    </location>
</feature>
<dbReference type="SMART" id="SM00966">
    <property type="entry name" value="SpoVT_AbrB"/>
    <property type="match status" value="1"/>
</dbReference>
<dbReference type="InterPro" id="IPR037914">
    <property type="entry name" value="SpoVT-AbrB_sf"/>
</dbReference>
<dbReference type="OrthoDB" id="9809003at2"/>
<comment type="caution">
    <text evidence="3">The sequence shown here is derived from an EMBL/GenBank/DDBJ whole genome shotgun (WGS) entry which is preliminary data.</text>
</comment>
<reference evidence="3 4" key="1">
    <citation type="submission" date="2018-01" db="EMBL/GenBank/DDBJ databases">
        <title>The complete genome sequence of Chromatium okenii LaCa, a purple sulfur bacterium with a turbulent life.</title>
        <authorList>
            <person name="Luedin S.M."/>
            <person name="Liechti N."/>
            <person name="Storelli N."/>
            <person name="Danza F."/>
            <person name="Wittwer M."/>
            <person name="Pothier J.F."/>
            <person name="Tonolla M.A."/>
        </authorList>
    </citation>
    <scope>NUCLEOTIDE SEQUENCE [LARGE SCALE GENOMIC DNA]</scope>
    <source>
        <strain evidence="3 4">LaCa</strain>
    </source>
</reference>
<dbReference type="AlphaFoldDB" id="A0A2S7XMH2"/>
<keyword evidence="4" id="KW-1185">Reference proteome</keyword>